<name>A0ABY6TYT8_BIOOC</name>
<feature type="region of interest" description="Disordered" evidence="1">
    <location>
        <begin position="240"/>
        <end position="277"/>
    </location>
</feature>
<dbReference type="Proteomes" id="UP000766486">
    <property type="component" value="Unassembled WGS sequence"/>
</dbReference>
<protein>
    <submittedName>
        <fullName evidence="2">Uncharacterized protein</fullName>
    </submittedName>
</protein>
<feature type="region of interest" description="Disordered" evidence="1">
    <location>
        <begin position="168"/>
        <end position="198"/>
    </location>
</feature>
<sequence length="614" mass="69825">MNYRQRVASGAQADSQDDAFSMETGVDKDQMELIKKMVEESEDQIMKRVGRMMEDSEERTLARVQGRQTDVFGKLIRESEKRIIARVQVNQMDVLGKIIQQSEERIMSRVEESQTDVFKTMIQESEDKTAVRARRAQMDLSKRMMQESEGWIMAQVRDLLPRYEASRDQQGMVQEGPDHPRHHSNNGGFGSTSADGRSRNSLLDQQTMKQQGSDRSRHRANNRGVELFPSSVRSRNAFQAAGQDTSRLMKSQVSTTRDKLRLHTDKAREEPESPGCRTSFKIATNILSKKPPISSYQLAQITRPWFPSELTGEKQAQYDSENRVVSAMTGLTRSIDDMGDMMNESTLNLWNLTILVYQESPYWLLSAQHGFSCAKVNDQVEMGEITHEGLWPLEFVHQLTDIIEHPFFAHRPNGAFFRLALQFAIACRYPFPCAWDISDQVEESGIECPVITTLQEDMQGTVAKSTDFLQFVMHSGITVYQRLGLMREVFEGDDSNFFPSKEAEFLLELGRLTPAVPGVEATEDLKRGSSGDKRCVFFVTKGDLDKIQQALHKVAADQSISEQVTTIKTSVHSDFRAISHGRLKEQLEDAYRHELHLRKAFNDRMALQNGSVSI</sequence>
<accession>A0ABY6TYT8</accession>
<proteinExistence type="predicted"/>
<feature type="region of interest" description="Disordered" evidence="1">
    <location>
        <begin position="1"/>
        <end position="22"/>
    </location>
</feature>
<keyword evidence="3" id="KW-1185">Reference proteome</keyword>
<feature type="compositionally biased region" description="Polar residues" evidence="1">
    <location>
        <begin position="240"/>
        <end position="255"/>
    </location>
</feature>
<evidence type="ECO:0000313" key="3">
    <source>
        <dbReference type="Proteomes" id="UP000766486"/>
    </source>
</evidence>
<evidence type="ECO:0000256" key="1">
    <source>
        <dbReference type="SAM" id="MobiDB-lite"/>
    </source>
</evidence>
<dbReference type="EMBL" id="CABFNS010000710">
    <property type="protein sequence ID" value="VUC23636.1"/>
    <property type="molecule type" value="Genomic_DNA"/>
</dbReference>
<organism evidence="2 3">
    <name type="scientific">Bionectria ochroleuca</name>
    <name type="common">Gliocladium roseum</name>
    <dbReference type="NCBI Taxonomy" id="29856"/>
    <lineage>
        <taxon>Eukaryota</taxon>
        <taxon>Fungi</taxon>
        <taxon>Dikarya</taxon>
        <taxon>Ascomycota</taxon>
        <taxon>Pezizomycotina</taxon>
        <taxon>Sordariomycetes</taxon>
        <taxon>Hypocreomycetidae</taxon>
        <taxon>Hypocreales</taxon>
        <taxon>Bionectriaceae</taxon>
        <taxon>Clonostachys</taxon>
    </lineage>
</organism>
<reference evidence="2 3" key="1">
    <citation type="submission" date="2019-06" db="EMBL/GenBank/DDBJ databases">
        <authorList>
            <person name="Broberg M."/>
        </authorList>
    </citation>
    <scope>NUCLEOTIDE SEQUENCE [LARGE SCALE GENOMIC DNA]</scope>
</reference>
<gene>
    <name evidence="2" type="ORF">CLO192961_LOCUS121718</name>
</gene>
<comment type="caution">
    <text evidence="2">The sequence shown here is derived from an EMBL/GenBank/DDBJ whole genome shotgun (WGS) entry which is preliminary data.</text>
</comment>
<evidence type="ECO:0000313" key="2">
    <source>
        <dbReference type="EMBL" id="VUC23636.1"/>
    </source>
</evidence>
<feature type="compositionally biased region" description="Basic and acidic residues" evidence="1">
    <location>
        <begin position="256"/>
        <end position="271"/>
    </location>
</feature>